<dbReference type="Gene3D" id="1.10.150.20">
    <property type="entry name" value="5' to 3' exonuclease, C-terminal subdomain"/>
    <property type="match status" value="1"/>
</dbReference>
<dbReference type="GO" id="GO:0016887">
    <property type="term" value="F:ATP hydrolysis activity"/>
    <property type="evidence" value="ECO:0007669"/>
    <property type="project" value="RHEA"/>
</dbReference>
<dbReference type="HAMAP" id="MF_01488">
    <property type="entry name" value="RecD2"/>
    <property type="match status" value="1"/>
</dbReference>
<dbReference type="PANTHER" id="PTHR43788:SF6">
    <property type="entry name" value="DNA HELICASE B"/>
    <property type="match status" value="1"/>
</dbReference>
<dbReference type="EC" id="5.6.2.3" evidence="3"/>
<dbReference type="Gene3D" id="3.40.50.300">
    <property type="entry name" value="P-loop containing nucleotide triphosphate hydrolases"/>
    <property type="match status" value="2"/>
</dbReference>
<dbReference type="Pfam" id="PF13245">
    <property type="entry name" value="AAA_19"/>
    <property type="match status" value="1"/>
</dbReference>
<keyword evidence="1 3" id="KW-0547">Nucleotide-binding</keyword>
<dbReference type="InterPro" id="IPR029493">
    <property type="entry name" value="RecD2-like_HHH"/>
</dbReference>
<evidence type="ECO:0000256" key="2">
    <source>
        <dbReference type="ARBA" id="ARBA00022840"/>
    </source>
</evidence>
<dbReference type="InterPro" id="IPR003593">
    <property type="entry name" value="AAA+_ATPase"/>
</dbReference>
<keyword evidence="3 6" id="KW-0347">Helicase</keyword>
<dbReference type="InterPro" id="IPR006345">
    <property type="entry name" value="RecD2"/>
</dbReference>
<dbReference type="CDD" id="cd17933">
    <property type="entry name" value="DEXSc_RecD-like"/>
    <property type="match status" value="1"/>
</dbReference>
<dbReference type="OrthoDB" id="9803432at2"/>
<dbReference type="EMBL" id="FQZL01000021">
    <property type="protein sequence ID" value="SHJ45612.1"/>
    <property type="molecule type" value="Genomic_DNA"/>
</dbReference>
<comment type="catalytic activity">
    <reaction evidence="3">
        <text>ATP + H2O = ADP + phosphate + H(+)</text>
        <dbReference type="Rhea" id="RHEA:13065"/>
        <dbReference type="ChEBI" id="CHEBI:15377"/>
        <dbReference type="ChEBI" id="CHEBI:15378"/>
        <dbReference type="ChEBI" id="CHEBI:30616"/>
        <dbReference type="ChEBI" id="CHEBI:43474"/>
        <dbReference type="ChEBI" id="CHEBI:456216"/>
        <dbReference type="EC" id="5.6.2.3"/>
    </reaction>
</comment>
<feature type="domain" description="Helix-hairpin-helix DNA-binding motif class 1" evidence="4">
    <location>
        <begin position="180"/>
        <end position="199"/>
    </location>
</feature>
<dbReference type="PANTHER" id="PTHR43788">
    <property type="entry name" value="DNA2/NAM7 HELICASE FAMILY MEMBER"/>
    <property type="match status" value="1"/>
</dbReference>
<dbReference type="Gene3D" id="2.30.30.940">
    <property type="match status" value="1"/>
</dbReference>
<dbReference type="CDD" id="cd18809">
    <property type="entry name" value="SF1_C_RecD"/>
    <property type="match status" value="1"/>
</dbReference>
<accession>A0A1M6JGB4</accession>
<feature type="domain" description="Helix-hairpin-helix DNA-binding motif class 1" evidence="4">
    <location>
        <begin position="116"/>
        <end position="135"/>
    </location>
</feature>
<dbReference type="Pfam" id="PF23139">
    <property type="entry name" value="OB_YrrC"/>
    <property type="match status" value="1"/>
</dbReference>
<comment type="function">
    <text evidence="3">DNA-dependent ATPase and ATP-dependent 5'-3' DNA helicase. Has no activity on blunt DNA or DNA with 3'-overhangs, requires at least 10 bases of 5'-ssDNA for helicase activity.</text>
</comment>
<dbReference type="GO" id="GO:0006281">
    <property type="term" value="P:DNA repair"/>
    <property type="evidence" value="ECO:0007669"/>
    <property type="project" value="InterPro"/>
</dbReference>
<dbReference type="SMART" id="SM00278">
    <property type="entry name" value="HhH1"/>
    <property type="match status" value="3"/>
</dbReference>
<dbReference type="Gene3D" id="1.10.10.2220">
    <property type="match status" value="1"/>
</dbReference>
<dbReference type="Proteomes" id="UP000184052">
    <property type="component" value="Unassembled WGS sequence"/>
</dbReference>
<dbReference type="Pfam" id="PF14490">
    <property type="entry name" value="HHH_RecD2"/>
    <property type="match status" value="1"/>
</dbReference>
<dbReference type="InterPro" id="IPR041451">
    <property type="entry name" value="RecD2_SH13"/>
</dbReference>
<dbReference type="InterPro" id="IPR003583">
    <property type="entry name" value="Hlx-hairpin-Hlx_DNA-bd_motif"/>
</dbReference>
<evidence type="ECO:0000313" key="6">
    <source>
        <dbReference type="EMBL" id="SHJ45612.1"/>
    </source>
</evidence>
<evidence type="ECO:0000259" key="5">
    <source>
        <dbReference type="SMART" id="SM00382"/>
    </source>
</evidence>
<evidence type="ECO:0000313" key="7">
    <source>
        <dbReference type="Proteomes" id="UP000184052"/>
    </source>
</evidence>
<dbReference type="Pfam" id="PF14520">
    <property type="entry name" value="HHH_5"/>
    <property type="match status" value="1"/>
</dbReference>
<feature type="binding site" evidence="3">
    <location>
        <begin position="343"/>
        <end position="347"/>
    </location>
    <ligand>
        <name>ATP</name>
        <dbReference type="ChEBI" id="CHEBI:30616"/>
    </ligand>
</feature>
<dbReference type="AlphaFoldDB" id="A0A1M6JGB4"/>
<gene>
    <name evidence="3" type="primary">recD2</name>
    <name evidence="6" type="ORF">SAMN02745751_02615</name>
</gene>
<evidence type="ECO:0000256" key="3">
    <source>
        <dbReference type="HAMAP-Rule" id="MF_01488"/>
    </source>
</evidence>
<name>A0A1M6JGB4_9FIRM</name>
<dbReference type="SUPFAM" id="SSF47781">
    <property type="entry name" value="RuvA domain 2-like"/>
    <property type="match status" value="1"/>
</dbReference>
<dbReference type="InterPro" id="IPR027417">
    <property type="entry name" value="P-loop_NTPase"/>
</dbReference>
<dbReference type="InterPro" id="IPR027785">
    <property type="entry name" value="UvrD-like_helicase_C"/>
</dbReference>
<organism evidence="6 7">
    <name type="scientific">Dethiosulfatibacter aminovorans DSM 17477</name>
    <dbReference type="NCBI Taxonomy" id="1121476"/>
    <lineage>
        <taxon>Bacteria</taxon>
        <taxon>Bacillati</taxon>
        <taxon>Bacillota</taxon>
        <taxon>Tissierellia</taxon>
        <taxon>Dethiosulfatibacter</taxon>
    </lineage>
</organism>
<keyword evidence="7" id="KW-1185">Reference proteome</keyword>
<dbReference type="GO" id="GO:0017116">
    <property type="term" value="F:single-stranded DNA helicase activity"/>
    <property type="evidence" value="ECO:0007669"/>
    <property type="project" value="TreeGrafter"/>
</dbReference>
<dbReference type="GO" id="GO:0006310">
    <property type="term" value="P:DNA recombination"/>
    <property type="evidence" value="ECO:0007669"/>
    <property type="project" value="InterPro"/>
</dbReference>
<dbReference type="Pfam" id="PF13538">
    <property type="entry name" value="UvrD_C_2"/>
    <property type="match status" value="1"/>
</dbReference>
<dbReference type="GO" id="GO:0043139">
    <property type="term" value="F:5'-3' DNA helicase activity"/>
    <property type="evidence" value="ECO:0007669"/>
    <property type="project" value="UniProtKB-UniRule"/>
</dbReference>
<keyword evidence="2 3" id="KW-0067">ATP-binding</keyword>
<evidence type="ECO:0000256" key="1">
    <source>
        <dbReference type="ARBA" id="ARBA00022741"/>
    </source>
</evidence>
<dbReference type="InterPro" id="IPR010994">
    <property type="entry name" value="RuvA_2-like"/>
</dbReference>
<dbReference type="NCBIfam" id="TIGR01448">
    <property type="entry name" value="recD_rel"/>
    <property type="match status" value="1"/>
</dbReference>
<sequence length="739" mass="83664">MEKHTGTIEEIIYHNEENGYTVGIMETDDDVVTFTGTFANLSEGETMCLTGEWGYHKRYGKQFHVDSFEIILPDSLMGIEKYLSSGLIKGVGKSTAKRLVEHFGEKTLEIMQYNPGLITEVDGIGEKKAAIITESFREQIEIKEIMMYLQKYGITPSYGIRIYRKYGKETVDKVSDNPYRLAEEIDGIGFKLADKVAGTMGVDRNSEFRIEAGIRFVLIESASEGHTYVTKSFLKERAELVLGVRIEYIDAVISNMAFRGQIFVENINDVECIYYTPYYYAESGTANKLVNLYTNYQPEKKKNILKIIENIEKENVNKLTEKQKEGIVKALENGVSIITGGPGTGKTTVINTLIRVYEELGREPALCAPTGRAAKRITETSGRDAKTIHRLLEYTFSEDTNSLFFNRNDESPLEYDAIIVDEMSMVDILLMNSMLKAVEPGTSLVLVGDVDQLPSVGPGNVLKDIIESGVIPFTKLDKIFRQSETSLIKVNAHKINKGEAPAYNIKDGDFFFIRAEEGKIGETIVSLCSDRLSSHYGLNSLEDIQVLSPMKKGASGTIELNRMLQAALNPESDRKTERKHGDYIFRVGDKVMQIKNNYQLKWTIEKSDGEDDKGEGVFNGDIGYIRYIDLKDEKLWVEFDDRKEVEYNFGQLDELIPAYAVTVHKSQGSEFPAVVIPVTWAPPMLLNRNLFYTAVTRAQRLVVLVGYEKYIKMMIRNNKIMERYSGLDYRLAHIRDFLV</sequence>
<dbReference type="SMART" id="SM00382">
    <property type="entry name" value="AAA"/>
    <property type="match status" value="1"/>
</dbReference>
<keyword evidence="3" id="KW-0238">DNA-binding</keyword>
<dbReference type="Pfam" id="PF18335">
    <property type="entry name" value="SH3_13"/>
    <property type="match status" value="1"/>
</dbReference>
<reference evidence="6 7" key="1">
    <citation type="submission" date="2016-11" db="EMBL/GenBank/DDBJ databases">
        <authorList>
            <person name="Jaros S."/>
            <person name="Januszkiewicz K."/>
            <person name="Wedrychowicz H."/>
        </authorList>
    </citation>
    <scope>NUCLEOTIDE SEQUENCE [LARGE SCALE GENOMIC DNA]</scope>
    <source>
        <strain evidence="6 7">DSM 17477</strain>
    </source>
</reference>
<dbReference type="GO" id="GO:0009338">
    <property type="term" value="C:exodeoxyribonuclease V complex"/>
    <property type="evidence" value="ECO:0007669"/>
    <property type="project" value="TreeGrafter"/>
</dbReference>
<dbReference type="GO" id="GO:0005524">
    <property type="term" value="F:ATP binding"/>
    <property type="evidence" value="ECO:0007669"/>
    <property type="project" value="UniProtKB-UniRule"/>
</dbReference>
<keyword evidence="3" id="KW-0413">Isomerase</keyword>
<comment type="similarity">
    <text evidence="3">Belongs to the RecD family. RecD2 subfamily.</text>
</comment>
<dbReference type="RefSeq" id="WP_073050020.1">
    <property type="nucleotide sequence ID" value="NZ_FQZL01000021.1"/>
</dbReference>
<dbReference type="STRING" id="1121476.SAMN02745751_02615"/>
<dbReference type="GO" id="GO:0003677">
    <property type="term" value="F:DNA binding"/>
    <property type="evidence" value="ECO:0007669"/>
    <property type="project" value="UniProtKB-UniRule"/>
</dbReference>
<feature type="domain" description="AAA+ ATPase" evidence="5">
    <location>
        <begin position="332"/>
        <end position="477"/>
    </location>
</feature>
<dbReference type="InterPro" id="IPR050534">
    <property type="entry name" value="Coronavir_polyprotein_1ab"/>
</dbReference>
<keyword evidence="3" id="KW-0378">Hydrolase</keyword>
<dbReference type="InterPro" id="IPR055446">
    <property type="entry name" value="RecD2_N_OB"/>
</dbReference>
<proteinExistence type="inferred from homology"/>
<evidence type="ECO:0000259" key="4">
    <source>
        <dbReference type="SMART" id="SM00278"/>
    </source>
</evidence>
<protein>
    <recommendedName>
        <fullName evidence="3">ATP-dependent RecD2 DNA helicase</fullName>
        <ecNumber evidence="3">5.6.2.3</ecNumber>
    </recommendedName>
    <alternativeName>
        <fullName evidence="3">DNA 5'-3' helicase subunit RecD2</fullName>
    </alternativeName>
</protein>
<dbReference type="SUPFAM" id="SSF52540">
    <property type="entry name" value="P-loop containing nucleoside triphosphate hydrolases"/>
    <property type="match status" value="1"/>
</dbReference>
<feature type="domain" description="Helix-hairpin-helix DNA-binding motif class 1" evidence="4">
    <location>
        <begin position="81"/>
        <end position="102"/>
    </location>
</feature>